<protein>
    <submittedName>
        <fullName evidence="2">TIGR03749 family integrating conjugative element protein</fullName>
    </submittedName>
</protein>
<dbReference type="Pfam" id="PF11920">
    <property type="entry name" value="DUF3438"/>
    <property type="match status" value="1"/>
</dbReference>
<organism evidence="2 3">
    <name type="scientific">Dasania phycosphaerae</name>
    <dbReference type="NCBI Taxonomy" id="2950436"/>
    <lineage>
        <taxon>Bacteria</taxon>
        <taxon>Pseudomonadati</taxon>
        <taxon>Pseudomonadota</taxon>
        <taxon>Gammaproteobacteria</taxon>
        <taxon>Cellvibrionales</taxon>
        <taxon>Spongiibacteraceae</taxon>
        <taxon>Dasania</taxon>
    </lineage>
</organism>
<evidence type="ECO:0000256" key="1">
    <source>
        <dbReference type="SAM" id="SignalP"/>
    </source>
</evidence>
<proteinExistence type="predicted"/>
<dbReference type="RefSeq" id="WP_268905267.1">
    <property type="nucleotide sequence ID" value="NZ_JAPTGG010000016.1"/>
</dbReference>
<dbReference type="EMBL" id="JAPTGG010000016">
    <property type="protein sequence ID" value="MCZ0866754.1"/>
    <property type="molecule type" value="Genomic_DNA"/>
</dbReference>
<reference evidence="2 3" key="1">
    <citation type="submission" date="2022-12" db="EMBL/GenBank/DDBJ databases">
        <title>Dasania phycosphaerae sp. nov., isolated from particulate material of the south coast of Korea.</title>
        <authorList>
            <person name="Jiang Y."/>
        </authorList>
    </citation>
    <scope>NUCLEOTIDE SEQUENCE [LARGE SCALE GENOMIC DNA]</scope>
    <source>
        <strain evidence="2 3">GY-19</strain>
    </source>
</reference>
<dbReference type="NCBIfam" id="TIGR03749">
    <property type="entry name" value="conj_TIGR03749"/>
    <property type="match status" value="1"/>
</dbReference>
<comment type="caution">
    <text evidence="2">The sequence shown here is derived from an EMBL/GenBank/DDBJ whole genome shotgun (WGS) entry which is preliminary data.</text>
</comment>
<dbReference type="InterPro" id="IPR021844">
    <property type="entry name" value="Integr_conj_element_PFL4704"/>
</dbReference>
<gene>
    <name evidence="2" type="ORF">O0V09_16195</name>
</gene>
<accession>A0A9J6RQW5</accession>
<sequence>MKSYAHWLFGRWLFSLALGLVAVTAAADTPERVLWDKRPINVQLQIGHERLIHFPDEMRYWLPDSIKHKVTVLAANGVLYIKALESFPRSRIRIQGLSDQQVFLLDVIAGDVATGGDELIVITQESVRNLSKESTSYKNTEDWRIRLTRYAAKQLYAPERLAGSDSAIKRIALELSSPVPLIRGELVETVPIASWRGNGLTVTAVKVRNLSMQPLQLRFNNTNALPTLNLTDRLRGDWLTATVQHSYLGLAGSESDTTTLYLVSNQSFLESLKLIPSNTKQQSGEQHDG</sequence>
<name>A0A9J6RQW5_9GAMM</name>
<dbReference type="AlphaFoldDB" id="A0A9J6RQW5"/>
<dbReference type="Proteomes" id="UP001069090">
    <property type="component" value="Unassembled WGS sequence"/>
</dbReference>
<evidence type="ECO:0000313" key="2">
    <source>
        <dbReference type="EMBL" id="MCZ0866754.1"/>
    </source>
</evidence>
<keyword evidence="3" id="KW-1185">Reference proteome</keyword>
<evidence type="ECO:0000313" key="3">
    <source>
        <dbReference type="Proteomes" id="UP001069090"/>
    </source>
</evidence>
<feature type="chain" id="PRO_5039919512" evidence="1">
    <location>
        <begin position="28"/>
        <end position="289"/>
    </location>
</feature>
<keyword evidence="1" id="KW-0732">Signal</keyword>
<feature type="signal peptide" evidence="1">
    <location>
        <begin position="1"/>
        <end position="27"/>
    </location>
</feature>